<dbReference type="GO" id="GO:0008270">
    <property type="term" value="F:zinc ion binding"/>
    <property type="evidence" value="ECO:0007669"/>
    <property type="project" value="UniProtKB-KW"/>
</dbReference>
<dbReference type="SMART" id="SM00355">
    <property type="entry name" value="ZnF_C2H2"/>
    <property type="match status" value="2"/>
</dbReference>
<proteinExistence type="predicted"/>
<dbReference type="Proteomes" id="UP000001357">
    <property type="component" value="Unassembled WGS sequence"/>
</dbReference>
<keyword evidence="5" id="KW-1185">Reference proteome</keyword>
<sequence length="446" mass="50530">MSVAPNKTVVAEANKQLQAMPRTQLGCFIDAQGREPLIVCPKCSLTFKNQKDRENHHRKHHQQESWITIGQRTFLLKRALDDRFFCPFINCKKNYAWGEGIRRHLKTKHGPVIKDPAAKLNVRSSAIVTSGRKRTSKKGTLGADVVFRTRPAPEQELQALTVNGVQMNVGDLGKGLRALRAEMDDTLTTELLFNSGLEKRVYAVLPLLRDSHQPEPPQSWVGQDLKDIDGNDFYTMLLKHILETPKLVKEFTSPNAPGKFSVEPVWRWICSLREFNRLALTYAHLSTGLSVRAVVYSSLFYRDSPASPRSVFFSGDRLAVVARRGKTTRISNREWHATHYMDKRASAVMMAYLLLCKPLEELFIDYLQERGELITSSTIDPIPLTEQEQDELEADAMEAEDSIEPDNVGSVDDQHDNLLRAAKRVELEGTSKNSFTQAKSIKLFRP</sequence>
<protein>
    <recommendedName>
        <fullName evidence="3">C2H2-type domain-containing protein</fullName>
    </recommendedName>
</protein>
<keyword evidence="1" id="KW-0479">Metal-binding</keyword>
<accession>A9UWG1</accession>
<keyword evidence="1" id="KW-0863">Zinc-finger</keyword>
<dbReference type="AlphaFoldDB" id="A9UWG1"/>
<gene>
    <name evidence="4" type="ORF">MONBRDRAFT_24449</name>
</gene>
<evidence type="ECO:0000259" key="3">
    <source>
        <dbReference type="PROSITE" id="PS50157"/>
    </source>
</evidence>
<keyword evidence="1" id="KW-0862">Zinc</keyword>
<feature type="domain" description="C2H2-type" evidence="3">
    <location>
        <begin position="38"/>
        <end position="65"/>
    </location>
</feature>
<evidence type="ECO:0000313" key="4">
    <source>
        <dbReference type="EMBL" id="EDQ90559.1"/>
    </source>
</evidence>
<dbReference type="InterPro" id="IPR013087">
    <property type="entry name" value="Znf_C2H2_type"/>
</dbReference>
<evidence type="ECO:0000313" key="5">
    <source>
        <dbReference type="Proteomes" id="UP000001357"/>
    </source>
</evidence>
<reference evidence="4 5" key="1">
    <citation type="journal article" date="2008" name="Nature">
        <title>The genome of the choanoflagellate Monosiga brevicollis and the origin of metazoans.</title>
        <authorList>
            <consortium name="JGI Sequencing"/>
            <person name="King N."/>
            <person name="Westbrook M.J."/>
            <person name="Young S.L."/>
            <person name="Kuo A."/>
            <person name="Abedin M."/>
            <person name="Chapman J."/>
            <person name="Fairclough S."/>
            <person name="Hellsten U."/>
            <person name="Isogai Y."/>
            <person name="Letunic I."/>
            <person name="Marr M."/>
            <person name="Pincus D."/>
            <person name="Putnam N."/>
            <person name="Rokas A."/>
            <person name="Wright K.J."/>
            <person name="Zuzow R."/>
            <person name="Dirks W."/>
            <person name="Good M."/>
            <person name="Goodstein D."/>
            <person name="Lemons D."/>
            <person name="Li W."/>
            <person name="Lyons J.B."/>
            <person name="Morris A."/>
            <person name="Nichols S."/>
            <person name="Richter D.J."/>
            <person name="Salamov A."/>
            <person name="Bork P."/>
            <person name="Lim W.A."/>
            <person name="Manning G."/>
            <person name="Miller W.T."/>
            <person name="McGinnis W."/>
            <person name="Shapiro H."/>
            <person name="Tjian R."/>
            <person name="Grigoriev I.V."/>
            <person name="Rokhsar D."/>
        </authorList>
    </citation>
    <scope>NUCLEOTIDE SEQUENCE [LARGE SCALE GENOMIC DNA]</scope>
    <source>
        <strain evidence="5">MX1 / ATCC 50154</strain>
    </source>
</reference>
<dbReference type="PROSITE" id="PS00028">
    <property type="entry name" value="ZINC_FINGER_C2H2_1"/>
    <property type="match status" value="2"/>
</dbReference>
<name>A9UWG1_MONBE</name>
<dbReference type="EMBL" id="CH991547">
    <property type="protein sequence ID" value="EDQ90559.1"/>
    <property type="molecule type" value="Genomic_DNA"/>
</dbReference>
<dbReference type="GeneID" id="5889816"/>
<dbReference type="PROSITE" id="PS50157">
    <property type="entry name" value="ZINC_FINGER_C2H2_2"/>
    <property type="match status" value="1"/>
</dbReference>
<feature type="compositionally biased region" description="Acidic residues" evidence="2">
    <location>
        <begin position="393"/>
        <end position="404"/>
    </location>
</feature>
<evidence type="ECO:0000256" key="1">
    <source>
        <dbReference type="PROSITE-ProRule" id="PRU00042"/>
    </source>
</evidence>
<dbReference type="KEGG" id="mbr:MONBRDRAFT_24449"/>
<dbReference type="RefSeq" id="XP_001744610.1">
    <property type="nucleotide sequence ID" value="XM_001744558.1"/>
</dbReference>
<evidence type="ECO:0000256" key="2">
    <source>
        <dbReference type="SAM" id="MobiDB-lite"/>
    </source>
</evidence>
<dbReference type="Gene3D" id="3.30.160.60">
    <property type="entry name" value="Classic Zinc Finger"/>
    <property type="match status" value="1"/>
</dbReference>
<organism evidence="4 5">
    <name type="scientific">Monosiga brevicollis</name>
    <name type="common">Choanoflagellate</name>
    <dbReference type="NCBI Taxonomy" id="81824"/>
    <lineage>
        <taxon>Eukaryota</taxon>
        <taxon>Choanoflagellata</taxon>
        <taxon>Craspedida</taxon>
        <taxon>Salpingoecidae</taxon>
        <taxon>Monosiga</taxon>
    </lineage>
</organism>
<feature type="region of interest" description="Disordered" evidence="2">
    <location>
        <begin position="393"/>
        <end position="413"/>
    </location>
</feature>
<dbReference type="InParanoid" id="A9UWG1"/>